<evidence type="ECO:0000313" key="1">
    <source>
        <dbReference type="EMBL" id="URE44716.1"/>
    </source>
</evidence>
<proteinExistence type="predicted"/>
<accession>A0A9E7I3D3</accession>
<name>A0A9E7I3D3_9LILI</name>
<reference evidence="1" key="1">
    <citation type="submission" date="2022-05" db="EMBL/GenBank/DDBJ databases">
        <title>The Musa troglodytarum L. genome provides insights into the mechanism of non-climacteric behaviour and enrichment of carotenoids.</title>
        <authorList>
            <person name="Wang J."/>
        </authorList>
    </citation>
    <scope>NUCLEOTIDE SEQUENCE</scope>
    <source>
        <tissue evidence="1">Leaf</tissue>
    </source>
</reference>
<evidence type="ECO:0000313" key="2">
    <source>
        <dbReference type="Proteomes" id="UP001055439"/>
    </source>
</evidence>
<protein>
    <submittedName>
        <fullName evidence="1">Uncharacterized protein</fullName>
    </submittedName>
</protein>
<keyword evidence="2" id="KW-1185">Reference proteome</keyword>
<gene>
    <name evidence="1" type="ORF">MUK42_12101</name>
</gene>
<dbReference type="AlphaFoldDB" id="A0A9E7I3D3"/>
<dbReference type="EMBL" id="CP097511">
    <property type="protein sequence ID" value="URE44716.1"/>
    <property type="molecule type" value="Genomic_DNA"/>
</dbReference>
<dbReference type="Proteomes" id="UP001055439">
    <property type="component" value="Chromosome 9"/>
</dbReference>
<sequence>MPPAFFPRIFPSPTAPVNSSFSRVLLVWDNITLEELCRRFAQSSRSGSIWSPYIESSFGILLSPLISHLSFKAVATWEINAPKLAHSYNKPQTQHLTCSKQQKQRQAVVSEQRECTQRAGVVQRDNG</sequence>
<organism evidence="1 2">
    <name type="scientific">Musa troglodytarum</name>
    <name type="common">fe'i banana</name>
    <dbReference type="NCBI Taxonomy" id="320322"/>
    <lineage>
        <taxon>Eukaryota</taxon>
        <taxon>Viridiplantae</taxon>
        <taxon>Streptophyta</taxon>
        <taxon>Embryophyta</taxon>
        <taxon>Tracheophyta</taxon>
        <taxon>Spermatophyta</taxon>
        <taxon>Magnoliopsida</taxon>
        <taxon>Liliopsida</taxon>
        <taxon>Zingiberales</taxon>
        <taxon>Musaceae</taxon>
        <taxon>Musa</taxon>
    </lineage>
</organism>